<feature type="transmembrane region" description="Helical" evidence="8">
    <location>
        <begin position="88"/>
        <end position="108"/>
    </location>
</feature>
<organism evidence="9">
    <name type="scientific">hydrothermal vent metagenome</name>
    <dbReference type="NCBI Taxonomy" id="652676"/>
    <lineage>
        <taxon>unclassified sequences</taxon>
        <taxon>metagenomes</taxon>
        <taxon>ecological metagenomes</taxon>
    </lineage>
</organism>
<dbReference type="GO" id="GO:0005886">
    <property type="term" value="C:plasma membrane"/>
    <property type="evidence" value="ECO:0007669"/>
    <property type="project" value="UniProtKB-SubCell"/>
</dbReference>
<accession>A0A3B0XDX2</accession>
<dbReference type="PANTHER" id="PTHR21716">
    <property type="entry name" value="TRANSMEMBRANE PROTEIN"/>
    <property type="match status" value="1"/>
</dbReference>
<dbReference type="EMBL" id="UOFD01000073">
    <property type="protein sequence ID" value="VAW54214.1"/>
    <property type="molecule type" value="Genomic_DNA"/>
</dbReference>
<feature type="transmembrane region" description="Helical" evidence="8">
    <location>
        <begin position="238"/>
        <end position="259"/>
    </location>
</feature>
<name>A0A3B0XDX2_9ZZZZ</name>
<reference evidence="9" key="1">
    <citation type="submission" date="2018-06" db="EMBL/GenBank/DDBJ databases">
        <authorList>
            <person name="Zhirakovskaya E."/>
        </authorList>
    </citation>
    <scope>NUCLEOTIDE SEQUENCE</scope>
</reference>
<evidence type="ECO:0000313" key="9">
    <source>
        <dbReference type="EMBL" id="VAW54214.1"/>
    </source>
</evidence>
<feature type="transmembrane region" description="Helical" evidence="8">
    <location>
        <begin position="265"/>
        <end position="285"/>
    </location>
</feature>
<feature type="transmembrane region" description="Helical" evidence="8">
    <location>
        <begin position="175"/>
        <end position="202"/>
    </location>
</feature>
<evidence type="ECO:0000256" key="2">
    <source>
        <dbReference type="ARBA" id="ARBA00009773"/>
    </source>
</evidence>
<keyword evidence="6 8" id="KW-1133">Transmembrane helix</keyword>
<evidence type="ECO:0000256" key="5">
    <source>
        <dbReference type="ARBA" id="ARBA00022692"/>
    </source>
</evidence>
<sequence>MVNFFNLDISVACKAFSKKEKSLMNSSDFTKNTIEATVRLGLLLLLATWCFKIISPFIVPVMWGVIIAVAIYPLFLKLKSLFGERNKLAAAVYTFLALALLVTPMVMISNSFIDTSSIITERYEAGALEIPAPNDSVRDWPIIGEEVHALWLQASNNLGETLKKYDAETKKVGKVIVSAAAGAAGTILQFILSIIISGVFVANASSAYDVTIKIFTRLTSPELGKTYTDLSKDTIRSVAQGVLGVAMIQAVLSALGMMVMDVPAWGLWTLLVMVVAVAQMPPMLILGLVSAYVFSIADTTPAIIFLVYCVIVSSSDAFLKPLFLGRGMSTPMLVILLGAIGGMIMSGIIGLFVGAIVLALGYELFMAWLNKSEVGSL</sequence>
<evidence type="ECO:0000256" key="7">
    <source>
        <dbReference type="ARBA" id="ARBA00023136"/>
    </source>
</evidence>
<evidence type="ECO:0000256" key="3">
    <source>
        <dbReference type="ARBA" id="ARBA00022448"/>
    </source>
</evidence>
<dbReference type="Pfam" id="PF01594">
    <property type="entry name" value="AI-2E_transport"/>
    <property type="match status" value="1"/>
</dbReference>
<keyword evidence="7 8" id="KW-0472">Membrane</keyword>
<keyword evidence="4" id="KW-1003">Cell membrane</keyword>
<gene>
    <name evidence="9" type="ORF">MNBD_GAMMA06-1283</name>
</gene>
<evidence type="ECO:0000256" key="8">
    <source>
        <dbReference type="SAM" id="Phobius"/>
    </source>
</evidence>
<dbReference type="AlphaFoldDB" id="A0A3B0XDX2"/>
<protein>
    <submittedName>
        <fullName evidence="9">Putative membrane protein</fullName>
    </submittedName>
</protein>
<evidence type="ECO:0000256" key="6">
    <source>
        <dbReference type="ARBA" id="ARBA00022989"/>
    </source>
</evidence>
<keyword evidence="5 8" id="KW-0812">Transmembrane</keyword>
<feature type="transmembrane region" description="Helical" evidence="8">
    <location>
        <begin position="53"/>
        <end position="76"/>
    </location>
</feature>
<evidence type="ECO:0000256" key="4">
    <source>
        <dbReference type="ARBA" id="ARBA00022475"/>
    </source>
</evidence>
<proteinExistence type="inferred from homology"/>
<dbReference type="PANTHER" id="PTHR21716:SF67">
    <property type="entry name" value="TRANSPORT PROTEIN YDIK-RELATED"/>
    <property type="match status" value="1"/>
</dbReference>
<evidence type="ECO:0000256" key="1">
    <source>
        <dbReference type="ARBA" id="ARBA00004651"/>
    </source>
</evidence>
<comment type="similarity">
    <text evidence="2">Belongs to the autoinducer-2 exporter (AI-2E) (TC 2.A.86) family.</text>
</comment>
<dbReference type="InterPro" id="IPR002549">
    <property type="entry name" value="AI-2E-like"/>
</dbReference>
<keyword evidence="3" id="KW-0813">Transport</keyword>
<feature type="transmembrane region" description="Helical" evidence="8">
    <location>
        <begin position="333"/>
        <end position="362"/>
    </location>
</feature>
<comment type="subcellular location">
    <subcellularLocation>
        <location evidence="1">Cell membrane</location>
        <topology evidence="1">Multi-pass membrane protein</topology>
    </subcellularLocation>
</comment>